<dbReference type="SUPFAM" id="SSF52374">
    <property type="entry name" value="Nucleotidylyl transferase"/>
    <property type="match status" value="1"/>
</dbReference>
<reference evidence="2" key="1">
    <citation type="submission" date="2017-01" db="EMBL/GenBank/DDBJ databases">
        <authorList>
            <person name="Wang Y."/>
            <person name="White M."/>
            <person name="Kvist S."/>
            <person name="Moncalvo J.-M."/>
        </authorList>
    </citation>
    <scope>NUCLEOTIDE SEQUENCE [LARGE SCALE GENOMIC DNA]</scope>
    <source>
        <strain evidence="2">COL-18-3</strain>
    </source>
</reference>
<dbReference type="PANTHER" id="PTHR12039">
    <property type="entry name" value="NICOTINAMIDE MONONUCLEOTIDE ADENYLYLTRANSFERASE"/>
    <property type="match status" value="1"/>
</dbReference>
<keyword evidence="2" id="KW-1185">Reference proteome</keyword>
<keyword evidence="1" id="KW-0808">Transferase</keyword>
<dbReference type="GO" id="GO:0009435">
    <property type="term" value="P:NAD+ biosynthetic process"/>
    <property type="evidence" value="ECO:0007669"/>
    <property type="project" value="TreeGrafter"/>
</dbReference>
<dbReference type="InterPro" id="IPR014729">
    <property type="entry name" value="Rossmann-like_a/b/a_fold"/>
</dbReference>
<dbReference type="OrthoDB" id="422187at2759"/>
<accession>A0A1R1PRR4</accession>
<dbReference type="Gene3D" id="3.40.50.620">
    <property type="entry name" value="HUPs"/>
    <property type="match status" value="1"/>
</dbReference>
<protein>
    <submittedName>
        <fullName evidence="1">Nicotinamide/nicotinic acid mononucleotide adenylyltransferase 1</fullName>
    </submittedName>
</protein>
<gene>
    <name evidence="1" type="ORF">AX774_g2840</name>
</gene>
<evidence type="ECO:0000313" key="2">
    <source>
        <dbReference type="Proteomes" id="UP000188320"/>
    </source>
</evidence>
<dbReference type="Proteomes" id="UP000188320">
    <property type="component" value="Unassembled WGS sequence"/>
</dbReference>
<keyword evidence="1" id="KW-0548">Nucleotidyltransferase</keyword>
<name>A0A1R1PRR4_ZANCU</name>
<dbReference type="GO" id="GO:0000309">
    <property type="term" value="F:nicotinamide-nucleotide adenylyltransferase activity"/>
    <property type="evidence" value="ECO:0007669"/>
    <property type="project" value="TreeGrafter"/>
</dbReference>
<dbReference type="PANTHER" id="PTHR12039:SF0">
    <property type="entry name" value="NICOTINAMIDE-NUCLEOTIDE ADENYLYLTRANSFERASE"/>
    <property type="match status" value="1"/>
</dbReference>
<dbReference type="AlphaFoldDB" id="A0A1R1PRR4"/>
<proteinExistence type="predicted"/>
<dbReference type="GO" id="GO:0004515">
    <property type="term" value="F:nicotinate-nucleotide adenylyltransferase activity"/>
    <property type="evidence" value="ECO:0007669"/>
    <property type="project" value="TreeGrafter"/>
</dbReference>
<dbReference type="InterPro" id="IPR051182">
    <property type="entry name" value="Euk_NMN_adenylyltrnsfrase"/>
</dbReference>
<sequence>MANDYFDDMEEYEVIGGYFSPVSNFYQKEGLAQGIHRVKMCELATQESSDWLMVDSWESVQPEYQRTAVVLDHFDEELNGAPTMYIGCIEHIKQLLDT</sequence>
<organism evidence="1 2">
    <name type="scientific">Zancudomyces culisetae</name>
    <name type="common">Gut fungus</name>
    <name type="synonym">Smittium culisetae</name>
    <dbReference type="NCBI Taxonomy" id="1213189"/>
    <lineage>
        <taxon>Eukaryota</taxon>
        <taxon>Fungi</taxon>
        <taxon>Fungi incertae sedis</taxon>
        <taxon>Zoopagomycota</taxon>
        <taxon>Kickxellomycotina</taxon>
        <taxon>Harpellomycetes</taxon>
        <taxon>Harpellales</taxon>
        <taxon>Legeriomycetaceae</taxon>
        <taxon>Zancudomyces</taxon>
    </lineage>
</organism>
<comment type="caution">
    <text evidence="1">The sequence shown here is derived from an EMBL/GenBank/DDBJ whole genome shotgun (WGS) entry which is preliminary data.</text>
</comment>
<dbReference type="EMBL" id="LSSK01000342">
    <property type="protein sequence ID" value="OMH83657.1"/>
    <property type="molecule type" value="Genomic_DNA"/>
</dbReference>
<evidence type="ECO:0000313" key="1">
    <source>
        <dbReference type="EMBL" id="OMH83657.1"/>
    </source>
</evidence>